<sequence>MDRYRHLTDAGLAAIGRKRPQELHLVYCRGDSVTTKVYGPAKKSLEYTQQRRSGRTLQLSAETAPVRGLNDYSFRQLRQMTAKSAREDRKQYWTEIATSIKQASKVDNTRKLYQRICQVSSKLSLLSDSVRDVNGGFIGDNATKVERWCEHFEHLFNFDTEPGTPWSLLQQSPPPLTYPVSCDPPSEGEIADIIKRLRNNKMPGEDGIIVSTLWRLGSMR</sequence>
<dbReference type="Proteomes" id="UP000281553">
    <property type="component" value="Unassembled WGS sequence"/>
</dbReference>
<evidence type="ECO:0000313" key="2">
    <source>
        <dbReference type="Proteomes" id="UP000281553"/>
    </source>
</evidence>
<protein>
    <recommendedName>
        <fullName evidence="3">Reverse transcriptase domain-containing protein</fullName>
    </recommendedName>
</protein>
<dbReference type="OrthoDB" id="8195170at2759"/>
<gene>
    <name evidence="1" type="ORF">DILT_LOCUS13089</name>
</gene>
<dbReference type="AlphaFoldDB" id="A0A3P7LXI5"/>
<keyword evidence="2" id="KW-1185">Reference proteome</keyword>
<organism evidence="1 2">
    <name type="scientific">Dibothriocephalus latus</name>
    <name type="common">Fish tapeworm</name>
    <name type="synonym">Diphyllobothrium latum</name>
    <dbReference type="NCBI Taxonomy" id="60516"/>
    <lineage>
        <taxon>Eukaryota</taxon>
        <taxon>Metazoa</taxon>
        <taxon>Spiralia</taxon>
        <taxon>Lophotrochozoa</taxon>
        <taxon>Platyhelminthes</taxon>
        <taxon>Cestoda</taxon>
        <taxon>Eucestoda</taxon>
        <taxon>Diphyllobothriidea</taxon>
        <taxon>Diphyllobothriidae</taxon>
        <taxon>Dibothriocephalus</taxon>
    </lineage>
</organism>
<reference evidence="1 2" key="1">
    <citation type="submission" date="2018-11" db="EMBL/GenBank/DDBJ databases">
        <authorList>
            <consortium name="Pathogen Informatics"/>
        </authorList>
    </citation>
    <scope>NUCLEOTIDE SEQUENCE [LARGE SCALE GENOMIC DNA]</scope>
</reference>
<accession>A0A3P7LXI5</accession>
<name>A0A3P7LXI5_DIBLA</name>
<evidence type="ECO:0008006" key="3">
    <source>
        <dbReference type="Google" id="ProtNLM"/>
    </source>
</evidence>
<proteinExistence type="predicted"/>
<dbReference type="EMBL" id="UYRU01068834">
    <property type="protein sequence ID" value="VDN18070.1"/>
    <property type="molecule type" value="Genomic_DNA"/>
</dbReference>
<evidence type="ECO:0000313" key="1">
    <source>
        <dbReference type="EMBL" id="VDN18070.1"/>
    </source>
</evidence>